<dbReference type="PROSITE" id="PS51832">
    <property type="entry name" value="HD_GYP"/>
    <property type="match status" value="1"/>
</dbReference>
<dbReference type="RefSeq" id="WP_085276018.1">
    <property type="nucleotide sequence ID" value="NZ_FXAG01000007.1"/>
</dbReference>
<evidence type="ECO:0000256" key="1">
    <source>
        <dbReference type="SAM" id="MobiDB-lite"/>
    </source>
</evidence>
<keyword evidence="4" id="KW-1185">Reference proteome</keyword>
<gene>
    <name evidence="3" type="ORF">SAMN02745746_01729</name>
</gene>
<proteinExistence type="predicted"/>
<dbReference type="InterPro" id="IPR037522">
    <property type="entry name" value="HD_GYP_dom"/>
</dbReference>
<reference evidence="4" key="1">
    <citation type="submission" date="2017-04" db="EMBL/GenBank/DDBJ databases">
        <authorList>
            <person name="Varghese N."/>
            <person name="Submissions S."/>
        </authorList>
    </citation>
    <scope>NUCLEOTIDE SEQUENCE [LARGE SCALE GENOMIC DNA]</scope>
    <source>
        <strain evidence="4">DSM 22618</strain>
    </source>
</reference>
<dbReference type="InterPro" id="IPR003607">
    <property type="entry name" value="HD/PDEase_dom"/>
</dbReference>
<dbReference type="AlphaFoldDB" id="A0A1Y6BLY0"/>
<feature type="domain" description="HD-GYP" evidence="2">
    <location>
        <begin position="118"/>
        <end position="314"/>
    </location>
</feature>
<feature type="region of interest" description="Disordered" evidence="1">
    <location>
        <begin position="54"/>
        <end position="73"/>
    </location>
</feature>
<dbReference type="PANTHER" id="PTHR43155:SF2">
    <property type="entry name" value="CYCLIC DI-GMP PHOSPHODIESTERASE PA4108"/>
    <property type="match status" value="1"/>
</dbReference>
<sequence length="384" mass="42762">MASSSGKNPLDSLIKVGEALPINLYTKSGFLLLGKGHYVLTDKQKERLLAHSSLEASQRAQQNKPDPTAKRADGPVELIEPFEEVRHITPSLDYLLNCALSEPMFELKLRELAERLLALCDKVPDGLLASMLLLPIQRYTAAHSIHTAILAALISKRLDTPADARLILIAAALTMNLSIAPLMDELYSQATPLTPEQQEEIAGHPLLSSAILRECGVTDELWHTLVQQHHEEWDSSGYPERLERTDIHPLAHLLHLADISAAKLVPRSYRKAILPQNALAQLFKNRDQQVDSQYVTLLVKEMGVYPPGSFVRLASHELGVVVARRERADQPLVAALRREDGAAYGGPLLRETRLKEYQIVGMIPLSQAGIRPQYLSALWKKRKH</sequence>
<accession>A0A1Y6BLY0</accession>
<organism evidence="3 4">
    <name type="scientific">Pseudogulbenkiania subflava DSM 22618</name>
    <dbReference type="NCBI Taxonomy" id="1123014"/>
    <lineage>
        <taxon>Bacteria</taxon>
        <taxon>Pseudomonadati</taxon>
        <taxon>Pseudomonadota</taxon>
        <taxon>Betaproteobacteria</taxon>
        <taxon>Neisseriales</taxon>
        <taxon>Chromobacteriaceae</taxon>
        <taxon>Pseudogulbenkiania</taxon>
    </lineage>
</organism>
<dbReference type="Proteomes" id="UP000192920">
    <property type="component" value="Unassembled WGS sequence"/>
</dbReference>
<evidence type="ECO:0000313" key="3">
    <source>
        <dbReference type="EMBL" id="SMF17923.1"/>
    </source>
</evidence>
<dbReference type="GO" id="GO:0008081">
    <property type="term" value="F:phosphoric diester hydrolase activity"/>
    <property type="evidence" value="ECO:0007669"/>
    <property type="project" value="UniProtKB-ARBA"/>
</dbReference>
<dbReference type="STRING" id="1123014.SAMN02745746_01729"/>
<name>A0A1Y6BLY0_9NEIS</name>
<dbReference type="Pfam" id="PF13487">
    <property type="entry name" value="HD_5"/>
    <property type="match status" value="1"/>
</dbReference>
<dbReference type="PANTHER" id="PTHR43155">
    <property type="entry name" value="CYCLIC DI-GMP PHOSPHODIESTERASE PA4108-RELATED"/>
    <property type="match status" value="1"/>
</dbReference>
<evidence type="ECO:0000313" key="4">
    <source>
        <dbReference type="Proteomes" id="UP000192920"/>
    </source>
</evidence>
<dbReference type="EMBL" id="FXAG01000007">
    <property type="protein sequence ID" value="SMF17923.1"/>
    <property type="molecule type" value="Genomic_DNA"/>
</dbReference>
<dbReference type="Gene3D" id="1.10.3210.10">
    <property type="entry name" value="Hypothetical protein af1432"/>
    <property type="match status" value="1"/>
</dbReference>
<feature type="compositionally biased region" description="Polar residues" evidence="1">
    <location>
        <begin position="54"/>
        <end position="65"/>
    </location>
</feature>
<evidence type="ECO:0000259" key="2">
    <source>
        <dbReference type="PROSITE" id="PS51832"/>
    </source>
</evidence>
<protein>
    <submittedName>
        <fullName evidence="3">HD domain-containing protein</fullName>
    </submittedName>
</protein>
<dbReference type="SUPFAM" id="SSF109604">
    <property type="entry name" value="HD-domain/PDEase-like"/>
    <property type="match status" value="1"/>
</dbReference>
<dbReference type="CDD" id="cd00077">
    <property type="entry name" value="HDc"/>
    <property type="match status" value="1"/>
</dbReference>